<feature type="compositionally biased region" description="Pro residues" evidence="2">
    <location>
        <begin position="669"/>
        <end position="678"/>
    </location>
</feature>
<feature type="region of interest" description="Disordered" evidence="2">
    <location>
        <begin position="226"/>
        <end position="297"/>
    </location>
</feature>
<dbReference type="Proteomes" id="UP000031036">
    <property type="component" value="Unassembled WGS sequence"/>
</dbReference>
<dbReference type="InterPro" id="IPR000008">
    <property type="entry name" value="C2_dom"/>
</dbReference>
<protein>
    <submittedName>
        <fullName evidence="4">Coiled-coil and C2 domain-containing protein 1-like</fullName>
    </submittedName>
</protein>
<feature type="compositionally biased region" description="Low complexity" evidence="2">
    <location>
        <begin position="691"/>
        <end position="705"/>
    </location>
</feature>
<gene>
    <name evidence="4" type="primary">Y37H9A.3</name>
    <name evidence="4" type="ORF">Tcan_09202</name>
</gene>
<dbReference type="SMART" id="SM00685">
    <property type="entry name" value="DM14"/>
    <property type="match status" value="5"/>
</dbReference>
<sequence length="1061" mass="117919">RASGSLSRASREGIHGKNAQNGLHSSRRKTLVGTMDFSSIEAATYGDVENDEELMAELLALEADEKAKAARAQASARTTVVSTQRSAPGARRPPPGGVQLTPQILSEVIKDIPEDDILSGDDEEIDDPELLDELSNLVDEKDESSKVQCSQQPTAALDTQMMQRLQQLNNDYVGAIRMANTEGNMAKTKRYQRAADKIQELLKKVQAGKQIDESEIPVAIPSSAASPSLVKVQPPPVPERPAAGTAHNSQSDLPPSANPPPVPPHRAPTDSNVLASKDEGPAKCADKSFAPTAAPQTASRKLNVEQIKALLQSRRQAYVQNAQLANSAGDKTAAYEYYTVAKQFDEAIAAVNNGEVTECDENELPPAPVPYQPKKNNFVVRFLKFTNVVASLVEMYSRDHYKHHVEEKEADIAVYYNVLAHSVITKQGQIVDKETIPSPPKTLLEGLQQRMEKYKSICDQCKKENNDRKYRIYFSTRCSCCHSGMCLAQPEQFAERLAGDKTAAYEYYTVAKQFDEAIAAVNNGEVTECDENELPPAPVPYQPKKNNFVVRFLKFTNVVASLVEMYSRDHYKHHVEEKEADIAVYYNVLAHSVITKQGQIVDKETIPSPPKTLLEGLQQRMEKYKSICDQCKKENNDRKYRMNSRIVKQYEEAIRTVRANRSIDISELPCPPGYPPLPSAGSTKPDPSPHSSANNAVASTVASAARMRQANEIGPLAPAAPPSAGQLPQSRQSQQLDFLIKRQLMFKQAALAARKKGDLETAKKYLLSAKGFDQMILASRSGLPVNIKQAPIPPQVQTSSAALRPALGAQKSLDVDQFIEGSPEDIFAAMERDLIRQVKLCEENRLAFTKLGDVTRVKLFEQWSSNSKRDLLLLRQIAKNGSSVPKFRYETRQFPSLDVCADVNEDHLELQIVRVVNAKLPSGWQPSDGNIFVKYDFAFPHESHQSGKTKLVAGTNSPEFNEKILLSIKRQSKQLMRVIRRNCLKFEVYQKGGFLRSDRLLGTADCKLPILEQKAHLHESVDLMEGRRAAGGKIEFMIRIREPLGEKKLNLQSEKWLILET</sequence>
<dbReference type="OMA" id="TECDENE"/>
<dbReference type="Pfam" id="PF00168">
    <property type="entry name" value="C2"/>
    <property type="match status" value="1"/>
</dbReference>
<dbReference type="STRING" id="6265.A0A0B2VM65"/>
<feature type="region of interest" description="Disordered" evidence="2">
    <location>
        <begin position="665"/>
        <end position="705"/>
    </location>
</feature>
<dbReference type="PANTHER" id="PTHR13076">
    <property type="entry name" value="COILED-COIL AND C2 DOMAIN-CONTAINING PROTEIN 1-LIKE"/>
    <property type="match status" value="1"/>
</dbReference>
<dbReference type="SUPFAM" id="SSF49562">
    <property type="entry name" value="C2 domain (Calcium/lipid-binding domain, CaLB)"/>
    <property type="match status" value="1"/>
</dbReference>
<dbReference type="Pfam" id="PF21528">
    <property type="entry name" value="CC2D1A-B_DM14"/>
    <property type="match status" value="2"/>
</dbReference>
<dbReference type="InterPro" id="IPR037772">
    <property type="entry name" value="C2_Freud"/>
</dbReference>
<evidence type="ECO:0000259" key="3">
    <source>
        <dbReference type="PROSITE" id="PS50004"/>
    </source>
</evidence>
<evidence type="ECO:0000256" key="2">
    <source>
        <dbReference type="SAM" id="MobiDB-lite"/>
    </source>
</evidence>
<reference evidence="4 5" key="1">
    <citation type="submission" date="2014-11" db="EMBL/GenBank/DDBJ databases">
        <title>Genetic blueprint of the zoonotic pathogen Toxocara canis.</title>
        <authorList>
            <person name="Zhu X.-Q."/>
            <person name="Korhonen P.K."/>
            <person name="Cai H."/>
            <person name="Young N.D."/>
            <person name="Nejsum P."/>
            <person name="von Samson-Himmelstjerna G."/>
            <person name="Boag P.R."/>
            <person name="Tan P."/>
            <person name="Li Q."/>
            <person name="Min J."/>
            <person name="Yang Y."/>
            <person name="Wang X."/>
            <person name="Fang X."/>
            <person name="Hall R.S."/>
            <person name="Hofmann A."/>
            <person name="Sternberg P.W."/>
            <person name="Jex A.R."/>
            <person name="Gasser R.B."/>
        </authorList>
    </citation>
    <scope>NUCLEOTIDE SEQUENCE [LARGE SCALE GENOMIC DNA]</scope>
    <source>
        <strain evidence="4">PN_DK_2014</strain>
    </source>
</reference>
<dbReference type="SMART" id="SM00239">
    <property type="entry name" value="C2"/>
    <property type="match status" value="1"/>
</dbReference>
<comment type="caution">
    <text evidence="4">The sequence shown here is derived from an EMBL/GenBank/DDBJ whole genome shotgun (WGS) entry which is preliminary data.</text>
</comment>
<dbReference type="OrthoDB" id="19996at2759"/>
<dbReference type="PANTHER" id="PTHR13076:SF9">
    <property type="entry name" value="COILED-COIL AND C2 DOMAIN-CONTAINING PROTEIN 1-LIKE"/>
    <property type="match status" value="1"/>
</dbReference>
<organism evidence="4 5">
    <name type="scientific">Toxocara canis</name>
    <name type="common">Canine roundworm</name>
    <dbReference type="NCBI Taxonomy" id="6265"/>
    <lineage>
        <taxon>Eukaryota</taxon>
        <taxon>Metazoa</taxon>
        <taxon>Ecdysozoa</taxon>
        <taxon>Nematoda</taxon>
        <taxon>Chromadorea</taxon>
        <taxon>Rhabditida</taxon>
        <taxon>Spirurina</taxon>
        <taxon>Ascaridomorpha</taxon>
        <taxon>Ascaridoidea</taxon>
        <taxon>Toxocaridae</taxon>
        <taxon>Toxocara</taxon>
    </lineage>
</organism>
<feature type="region of interest" description="Disordered" evidence="2">
    <location>
        <begin position="1"/>
        <end position="27"/>
    </location>
</feature>
<feature type="region of interest" description="Disordered" evidence="2">
    <location>
        <begin position="74"/>
        <end position="99"/>
    </location>
</feature>
<evidence type="ECO:0000313" key="5">
    <source>
        <dbReference type="Proteomes" id="UP000031036"/>
    </source>
</evidence>
<feature type="compositionally biased region" description="Pro residues" evidence="2">
    <location>
        <begin position="256"/>
        <end position="266"/>
    </location>
</feature>
<comment type="similarity">
    <text evidence="1">Belongs to the CC2D1 family.</text>
</comment>
<name>A0A0B2VM65_TOXCA</name>
<dbReference type="PROSITE" id="PS50004">
    <property type="entry name" value="C2"/>
    <property type="match status" value="1"/>
</dbReference>
<keyword evidence="5" id="KW-1185">Reference proteome</keyword>
<evidence type="ECO:0000313" key="4">
    <source>
        <dbReference type="EMBL" id="KHN84586.1"/>
    </source>
</evidence>
<dbReference type="InterPro" id="IPR006608">
    <property type="entry name" value="CC2D1A/B_DM14"/>
</dbReference>
<dbReference type="GO" id="GO:0001227">
    <property type="term" value="F:DNA-binding transcription repressor activity, RNA polymerase II-specific"/>
    <property type="evidence" value="ECO:0007669"/>
    <property type="project" value="InterPro"/>
</dbReference>
<evidence type="ECO:0000256" key="1">
    <source>
        <dbReference type="ARBA" id="ARBA00010672"/>
    </source>
</evidence>
<feature type="non-terminal residue" evidence="4">
    <location>
        <position position="1"/>
    </location>
</feature>
<dbReference type="CDD" id="cd08690">
    <property type="entry name" value="C2_Freud-1"/>
    <property type="match status" value="1"/>
</dbReference>
<feature type="compositionally biased region" description="Polar residues" evidence="2">
    <location>
        <begin position="77"/>
        <end position="86"/>
    </location>
</feature>
<feature type="compositionally biased region" description="Basic and acidic residues" evidence="2">
    <location>
        <begin position="276"/>
        <end position="286"/>
    </location>
</feature>
<dbReference type="AlphaFoldDB" id="A0A0B2VM65"/>
<proteinExistence type="inferred from homology"/>
<dbReference type="Gene3D" id="2.60.40.150">
    <property type="entry name" value="C2 domain"/>
    <property type="match status" value="1"/>
</dbReference>
<dbReference type="InterPro" id="IPR039725">
    <property type="entry name" value="CC2D1A/B"/>
</dbReference>
<accession>A0A0B2VM65</accession>
<dbReference type="InterPro" id="IPR035892">
    <property type="entry name" value="C2_domain_sf"/>
</dbReference>
<dbReference type="EMBL" id="JPKZ01000912">
    <property type="protein sequence ID" value="KHN84586.1"/>
    <property type="molecule type" value="Genomic_DNA"/>
</dbReference>
<feature type="domain" description="C2" evidence="3">
    <location>
        <begin position="889"/>
        <end position="1021"/>
    </location>
</feature>